<protein>
    <submittedName>
        <fullName evidence="1">Uncharacterized protein</fullName>
    </submittedName>
</protein>
<evidence type="ECO:0000313" key="1">
    <source>
        <dbReference type="EMBL" id="QKC74691.1"/>
    </source>
</evidence>
<dbReference type="EMBL" id="CP033361">
    <property type="protein sequence ID" value="QKC74691.1"/>
    <property type="molecule type" value="Genomic_DNA"/>
</dbReference>
<reference evidence="1 2" key="1">
    <citation type="submission" date="2018-10" db="EMBL/GenBank/DDBJ databases">
        <authorList>
            <person name="Perry B.J."/>
            <person name="Sullivan J.T."/>
            <person name="Murphy R.J.T."/>
            <person name="Ramsay J.P."/>
            <person name="Ronson C.W."/>
        </authorList>
    </citation>
    <scope>NUCLEOTIDE SEQUENCE [LARGE SCALE GENOMIC DNA]</scope>
    <source>
        <strain evidence="1 2">NZP2014</strain>
    </source>
</reference>
<dbReference type="Proteomes" id="UP000503339">
    <property type="component" value="Chromosome"/>
</dbReference>
<sequence>MTASVGGLAENINRFVILGRSKERSDAAQTPGSMPRLQGRCRGPEFCSAAPFDRDYGMDPRVSATELRSCSARG</sequence>
<proteinExistence type="predicted"/>
<accession>A0A6M7UBM5</accession>
<name>A0A6M7UBM5_9HYPH</name>
<dbReference type="AlphaFoldDB" id="A0A6M7UBM5"/>
<gene>
    <name evidence="1" type="ORF">EB233_03345</name>
</gene>
<dbReference type="KEGG" id="merd:EB233_03345"/>
<evidence type="ECO:0000313" key="2">
    <source>
        <dbReference type="Proteomes" id="UP000503339"/>
    </source>
</evidence>
<organism evidence="1 2">
    <name type="scientific">Mesorhizobium erdmanii</name>
    <dbReference type="NCBI Taxonomy" id="1777866"/>
    <lineage>
        <taxon>Bacteria</taxon>
        <taxon>Pseudomonadati</taxon>
        <taxon>Pseudomonadota</taxon>
        <taxon>Alphaproteobacteria</taxon>
        <taxon>Hyphomicrobiales</taxon>
        <taxon>Phyllobacteriaceae</taxon>
        <taxon>Mesorhizobium</taxon>
    </lineage>
</organism>
<keyword evidence="2" id="KW-1185">Reference proteome</keyword>